<dbReference type="GO" id="GO:0015217">
    <property type="term" value="F:ADP transmembrane transporter activity"/>
    <property type="evidence" value="ECO:0007669"/>
    <property type="project" value="InterPro"/>
</dbReference>
<dbReference type="InterPro" id="IPR018108">
    <property type="entry name" value="MCP_transmembrane"/>
</dbReference>
<evidence type="ECO:0000313" key="12">
    <source>
        <dbReference type="Proteomes" id="UP000601435"/>
    </source>
</evidence>
<keyword evidence="8" id="KW-0576">Peroxisome</keyword>
<keyword evidence="6" id="KW-1133">Transmembrane helix</keyword>
<evidence type="ECO:0000256" key="4">
    <source>
        <dbReference type="ARBA" id="ARBA00022692"/>
    </source>
</evidence>
<comment type="similarity">
    <text evidence="2">Belongs to the mitochondrial carrier (TC 2.A.29) family.</text>
</comment>
<dbReference type="InterPro" id="IPR023395">
    <property type="entry name" value="MCP_dom_sf"/>
</dbReference>
<evidence type="ECO:0000313" key="11">
    <source>
        <dbReference type="EMBL" id="CAE7357568.1"/>
    </source>
</evidence>
<keyword evidence="3" id="KW-0813">Transport</keyword>
<proteinExistence type="inferred from homology"/>
<feature type="region of interest" description="Disordered" evidence="10">
    <location>
        <begin position="383"/>
        <end position="406"/>
    </location>
</feature>
<evidence type="ECO:0000256" key="3">
    <source>
        <dbReference type="ARBA" id="ARBA00022448"/>
    </source>
</evidence>
<reference evidence="11" key="1">
    <citation type="submission" date="2021-02" db="EMBL/GenBank/DDBJ databases">
        <authorList>
            <person name="Dougan E. K."/>
            <person name="Rhodes N."/>
            <person name="Thang M."/>
            <person name="Chan C."/>
        </authorList>
    </citation>
    <scope>NUCLEOTIDE SEQUENCE</scope>
</reference>
<dbReference type="OrthoDB" id="446044at2759"/>
<evidence type="ECO:0000256" key="9">
    <source>
        <dbReference type="PROSITE-ProRule" id="PRU00282"/>
    </source>
</evidence>
<accession>A0A812PSL1</accession>
<keyword evidence="5" id="KW-0677">Repeat</keyword>
<dbReference type="EMBL" id="CAJNJA010015185">
    <property type="protein sequence ID" value="CAE7357568.1"/>
    <property type="molecule type" value="Genomic_DNA"/>
</dbReference>
<feature type="repeat" description="Solcar" evidence="9">
    <location>
        <begin position="614"/>
        <end position="696"/>
    </location>
</feature>
<dbReference type="Gene3D" id="1.50.40.10">
    <property type="entry name" value="Mitochondrial carrier domain"/>
    <property type="match status" value="1"/>
</dbReference>
<feature type="region of interest" description="Disordered" evidence="10">
    <location>
        <begin position="264"/>
        <end position="369"/>
    </location>
</feature>
<evidence type="ECO:0000256" key="7">
    <source>
        <dbReference type="ARBA" id="ARBA00023136"/>
    </source>
</evidence>
<comment type="caution">
    <text evidence="11">The sequence shown here is derived from an EMBL/GenBank/DDBJ whole genome shotgun (WGS) entry which is preliminary data.</text>
</comment>
<comment type="subcellular location">
    <subcellularLocation>
        <location evidence="1">Peroxisome membrane</location>
        <topology evidence="1">Multi-pass membrane protein</topology>
    </subcellularLocation>
</comment>
<organism evidence="11 12">
    <name type="scientific">Symbiodinium necroappetens</name>
    <dbReference type="NCBI Taxonomy" id="1628268"/>
    <lineage>
        <taxon>Eukaryota</taxon>
        <taxon>Sar</taxon>
        <taxon>Alveolata</taxon>
        <taxon>Dinophyceae</taxon>
        <taxon>Suessiales</taxon>
        <taxon>Symbiodiniaceae</taxon>
        <taxon>Symbiodinium</taxon>
    </lineage>
</organism>
<dbReference type="SUPFAM" id="SSF103506">
    <property type="entry name" value="Mitochondrial carrier"/>
    <property type="match status" value="1"/>
</dbReference>
<dbReference type="GO" id="GO:0005778">
    <property type="term" value="C:peroxisomal membrane"/>
    <property type="evidence" value="ECO:0007669"/>
    <property type="project" value="UniProtKB-SubCell"/>
</dbReference>
<evidence type="ECO:0000256" key="2">
    <source>
        <dbReference type="ARBA" id="ARBA00006375"/>
    </source>
</evidence>
<dbReference type="GO" id="GO:0005347">
    <property type="term" value="F:ATP transmembrane transporter activity"/>
    <property type="evidence" value="ECO:0007669"/>
    <property type="project" value="InterPro"/>
</dbReference>
<dbReference type="InterPro" id="IPR045900">
    <property type="entry name" value="Peroxisomal_Ade_carrier"/>
</dbReference>
<keyword evidence="7 9" id="KW-0472">Membrane</keyword>
<dbReference type="Proteomes" id="UP000601435">
    <property type="component" value="Unassembled WGS sequence"/>
</dbReference>
<keyword evidence="12" id="KW-1185">Reference proteome</keyword>
<feature type="region of interest" description="Disordered" evidence="10">
    <location>
        <begin position="68"/>
        <end position="104"/>
    </location>
</feature>
<evidence type="ECO:0000256" key="8">
    <source>
        <dbReference type="ARBA" id="ARBA00023140"/>
    </source>
</evidence>
<dbReference type="Pfam" id="PF00153">
    <property type="entry name" value="Mito_carr"/>
    <property type="match status" value="1"/>
</dbReference>
<dbReference type="GO" id="GO:0006635">
    <property type="term" value="P:fatty acid beta-oxidation"/>
    <property type="evidence" value="ECO:0007669"/>
    <property type="project" value="InterPro"/>
</dbReference>
<dbReference type="GO" id="GO:0007031">
    <property type="term" value="P:peroxisome organization"/>
    <property type="evidence" value="ECO:0007669"/>
    <property type="project" value="TreeGrafter"/>
</dbReference>
<dbReference type="PANTHER" id="PTHR46650:SF1">
    <property type="entry name" value="PEROXISOMAL ADENINE NUCLEOTIDE TRANSPORTER 1"/>
    <property type="match status" value="1"/>
</dbReference>
<feature type="repeat" description="Solcar" evidence="9">
    <location>
        <begin position="519"/>
        <end position="602"/>
    </location>
</feature>
<feature type="compositionally biased region" description="Low complexity" evidence="10">
    <location>
        <begin position="84"/>
        <end position="104"/>
    </location>
</feature>
<evidence type="ECO:0000256" key="1">
    <source>
        <dbReference type="ARBA" id="ARBA00004585"/>
    </source>
</evidence>
<dbReference type="AlphaFoldDB" id="A0A812PSL1"/>
<protein>
    <submittedName>
        <fullName evidence="11">PNC1 protein</fullName>
    </submittedName>
</protein>
<evidence type="ECO:0000256" key="5">
    <source>
        <dbReference type="ARBA" id="ARBA00022737"/>
    </source>
</evidence>
<dbReference type="PROSITE" id="PS50920">
    <property type="entry name" value="SOLCAR"/>
    <property type="match status" value="2"/>
</dbReference>
<gene>
    <name evidence="11" type="primary">PNC1</name>
    <name evidence="11" type="ORF">SNEC2469_LOCUS9381</name>
</gene>
<sequence>MKKATCLDCAANDGCQLGRQMCQRVFAVSGQACVTVKVTVPQAKATMSVTKNVTVKAISTKNAHATAKETATVSQKSVEEEATESASAEIPNSNRTQKATATRSATASAVVTGEATADINVPYTQSAIRTSTKTRSAEGYAQGSAYATACASPEGPLRTPDAQAAAATAAYALEKAFRQAANFALRNAKAAAMADAKRDALTQASKEAFEAAKDAASEVAKAAAISKAAAGVKDHAEEVAEQTAKARAVAAAKEAAEQVARKEAQKKASKLAEEAAQEKAERLAKHGGSKEEAEPEKEKTDKDEAKKESEDVAKKEEAKKEEDKKEVKKEAKDEKEEDTKKDDMKVKDKKEEDEHKKEKAEKLDKEDMFAKWTADDALEKEAAKDKKAADKEAAAAAKEAAKEEEKKEAMDAFKRWAKEGEQSQLLAEAAAEREAQELAREGADIIRRMTMPGGLLADEVSQDVSFLALFKRVLSEAWQLLAKGHALQDVRCAMEQKALYVLNYTALKALLRRLRGREPGLLATVLLGYISDLLCVPISIPMEALVVQLQTAPPSSSKSEIVHKALFTREGLRAAVKSGSAYFVVSLKPGIEFALFDWLKSKILNAGHAAAKDLPPLLAFLLGALARGIATCFVYPYVRGKALAQAKLAPSASAALQNVFFDEGPLALYRGLSMEIMRGMTQSAVMFAVTEKIRSEVKWRLAPLACTCSGACCTHVVNSLPCPQHVDTGHHCDSCDKGRSFAYACPAICVMSVARPRGRAILPLLLHRDALLKRGRAVLHSY</sequence>
<evidence type="ECO:0000256" key="10">
    <source>
        <dbReference type="SAM" id="MobiDB-lite"/>
    </source>
</evidence>
<keyword evidence="4 9" id="KW-0812">Transmembrane</keyword>
<name>A0A812PSL1_9DINO</name>
<dbReference type="PANTHER" id="PTHR46650">
    <property type="entry name" value="PEROXISOMAL ADENINE NUCLEOTIDE TRANSPORTER 1"/>
    <property type="match status" value="1"/>
</dbReference>
<evidence type="ECO:0000256" key="6">
    <source>
        <dbReference type="ARBA" id="ARBA00022989"/>
    </source>
</evidence>